<dbReference type="PANTHER" id="PTHR12526:SF638">
    <property type="entry name" value="SPORE COAT PROTEIN SA"/>
    <property type="match status" value="1"/>
</dbReference>
<dbReference type="EMBL" id="CAJNBH010000019">
    <property type="protein sequence ID" value="CAE6811278.1"/>
    <property type="molecule type" value="Genomic_DNA"/>
</dbReference>
<dbReference type="InterPro" id="IPR028098">
    <property type="entry name" value="Glyco_trans_4-like_N"/>
</dbReference>
<dbReference type="EC" id="2.4.1.-" evidence="2"/>
<dbReference type="SUPFAM" id="SSF53756">
    <property type="entry name" value="UDP-Glycosyltransferase/glycogen phosphorylase"/>
    <property type="match status" value="1"/>
</dbReference>
<dbReference type="Gene3D" id="3.40.50.2000">
    <property type="entry name" value="Glycogen Phosphorylase B"/>
    <property type="match status" value="2"/>
</dbReference>
<name>A0ABM8SI05_9BURK</name>
<reference evidence="2 3" key="1">
    <citation type="submission" date="2021-02" db="EMBL/GenBank/DDBJ databases">
        <authorList>
            <person name="Vanwijnsberghe S."/>
        </authorList>
    </citation>
    <scope>NUCLEOTIDE SEQUENCE [LARGE SCALE GENOMIC DNA]</scope>
    <source>
        <strain evidence="2 3">R-69776</strain>
    </source>
</reference>
<evidence type="ECO:0000259" key="1">
    <source>
        <dbReference type="Pfam" id="PF13439"/>
    </source>
</evidence>
<dbReference type="Pfam" id="PF13692">
    <property type="entry name" value="Glyco_trans_1_4"/>
    <property type="match status" value="1"/>
</dbReference>
<dbReference type="GO" id="GO:0016757">
    <property type="term" value="F:glycosyltransferase activity"/>
    <property type="evidence" value="ECO:0007669"/>
    <property type="project" value="UniProtKB-KW"/>
</dbReference>
<keyword evidence="2" id="KW-0328">Glycosyltransferase</keyword>
<evidence type="ECO:0000313" key="3">
    <source>
        <dbReference type="Proteomes" id="UP000673821"/>
    </source>
</evidence>
<comment type="caution">
    <text evidence="2">The sequence shown here is derived from an EMBL/GenBank/DDBJ whole genome shotgun (WGS) entry which is preliminary data.</text>
</comment>
<dbReference type="Pfam" id="PF13439">
    <property type="entry name" value="Glyco_transf_4"/>
    <property type="match status" value="1"/>
</dbReference>
<dbReference type="PANTHER" id="PTHR12526">
    <property type="entry name" value="GLYCOSYLTRANSFERASE"/>
    <property type="match status" value="1"/>
</dbReference>
<dbReference type="RefSeq" id="WP_200659638.1">
    <property type="nucleotide sequence ID" value="NZ_CAJNAW010000009.1"/>
</dbReference>
<organism evidence="2 3">
    <name type="scientific">Paraburkholderia nemoris</name>
    <dbReference type="NCBI Taxonomy" id="2793076"/>
    <lineage>
        <taxon>Bacteria</taxon>
        <taxon>Pseudomonadati</taxon>
        <taxon>Pseudomonadota</taxon>
        <taxon>Betaproteobacteria</taxon>
        <taxon>Burkholderiales</taxon>
        <taxon>Burkholderiaceae</taxon>
        <taxon>Paraburkholderia</taxon>
    </lineage>
</organism>
<feature type="domain" description="Glycosyltransferase subfamily 4-like N-terminal" evidence="1">
    <location>
        <begin position="16"/>
        <end position="193"/>
    </location>
</feature>
<sequence length="401" mass="44793">MKILYICSLYAPHVGGGAEISLRNLVKGMRARGHDVTVLTTGPVAGLVTDIVDEVKVYRAGLKNIFWHHSRERRNPLARAFWHVKDSYNEAMRDYVRLVIERERPDVVSCHNLTGWSISAWDEIKASNVPFVQVLHDLYLVCARSNRFRAGKVCLKPCNGCRLLRKRHARASMAASAVVGVSQYILNVMRDSGYFAGVLGKTIYNARNIPLIDLSTPINSVPVKFGYIGTLSEAKGVEWMLEEFQASNAEGTLYLAGKGEPRYEAYLKNKFASSRVVFVGYVEPREFFKTVEVCVVPSLWPEPLGMVAAEACAYGIPVITTRQGGLPEIIKDGINGFLCDTKDKNSLRRAIERVTSDPSVYISLAENARESVQDFIDPDKMLKKYEDLLLDVHLTQCGVTI</sequence>
<dbReference type="Proteomes" id="UP000673821">
    <property type="component" value="Unassembled WGS sequence"/>
</dbReference>
<proteinExistence type="predicted"/>
<gene>
    <name evidence="2" type="primary">bshA_3</name>
    <name evidence="2" type="ORF">R69776_05695</name>
</gene>
<keyword evidence="2" id="KW-0808">Transferase</keyword>
<evidence type="ECO:0000313" key="2">
    <source>
        <dbReference type="EMBL" id="CAE6811278.1"/>
    </source>
</evidence>
<dbReference type="CDD" id="cd03823">
    <property type="entry name" value="GT4_ExpE7-like"/>
    <property type="match status" value="1"/>
</dbReference>
<keyword evidence="3" id="KW-1185">Reference proteome</keyword>
<protein>
    <submittedName>
        <fullName evidence="2">N-acetyl-alpha-D-glucosaminyl L-malate synthase</fullName>
        <ecNumber evidence="2">2.4.1.-</ecNumber>
    </submittedName>
</protein>
<accession>A0ABM8SI05</accession>